<comment type="caution">
    <text evidence="2">The sequence shown here is derived from an EMBL/GenBank/DDBJ whole genome shotgun (WGS) entry which is preliminary data.</text>
</comment>
<organism evidence="2 3">
    <name type="scientific">Pacificimonas pallii</name>
    <dbReference type="NCBI Taxonomy" id="2827236"/>
    <lineage>
        <taxon>Bacteria</taxon>
        <taxon>Pseudomonadati</taxon>
        <taxon>Pseudomonadota</taxon>
        <taxon>Alphaproteobacteria</taxon>
        <taxon>Sphingomonadales</taxon>
        <taxon>Sphingosinicellaceae</taxon>
        <taxon>Pacificimonas</taxon>
    </lineage>
</organism>
<protein>
    <submittedName>
        <fullName evidence="2">TraB/GumN family protein</fullName>
    </submittedName>
</protein>
<sequence>MKSLILLGALFASVSSASNMSPSRADANPALFSVADEDTTIYLLGTVHILDEDTVWFDDEVKTAFDASSELVIEMLEPSPAEMQSILLSKAIDTTGPTLSQTLKPETMARLTEEVAKGGISLSALEPMDPWFAALTLVQFQFQRAGLSPETGVEKILTSAAKASGKSVAGLEEFAWQIDLFDSLPEDQQVEFLEQGIADLADAETYISQLIEIWSAGDVDRLANLVNESLAQDDNLRARLLVNRNASWAEWIETRLKDPGTVFMAVGAGHLGGEDSVQDMLAERGLVVMRVED</sequence>
<dbReference type="EMBL" id="JAGSPA010000002">
    <property type="protein sequence ID" value="MBV7256389.1"/>
    <property type="molecule type" value="Genomic_DNA"/>
</dbReference>
<feature type="signal peptide" evidence="1">
    <location>
        <begin position="1"/>
        <end position="17"/>
    </location>
</feature>
<dbReference type="InterPro" id="IPR047111">
    <property type="entry name" value="YbaP-like"/>
</dbReference>
<evidence type="ECO:0000313" key="3">
    <source>
        <dbReference type="Proteomes" id="UP000722336"/>
    </source>
</evidence>
<name>A0ABS6SD95_9SPHN</name>
<dbReference type="Proteomes" id="UP000722336">
    <property type="component" value="Unassembled WGS sequence"/>
</dbReference>
<proteinExistence type="predicted"/>
<keyword evidence="3" id="KW-1185">Reference proteome</keyword>
<evidence type="ECO:0000313" key="2">
    <source>
        <dbReference type="EMBL" id="MBV7256389.1"/>
    </source>
</evidence>
<dbReference type="Pfam" id="PF01963">
    <property type="entry name" value="TraB_PrgY_gumN"/>
    <property type="match status" value="1"/>
</dbReference>
<dbReference type="PANTHER" id="PTHR40590">
    <property type="entry name" value="CYTOPLASMIC PROTEIN-RELATED"/>
    <property type="match status" value="1"/>
</dbReference>
<dbReference type="PANTHER" id="PTHR40590:SF1">
    <property type="entry name" value="CYTOPLASMIC PROTEIN"/>
    <property type="match status" value="1"/>
</dbReference>
<gene>
    <name evidence="2" type="ORF">KCG44_06270</name>
</gene>
<keyword evidence="1" id="KW-0732">Signal</keyword>
<dbReference type="CDD" id="cd14789">
    <property type="entry name" value="Tiki"/>
    <property type="match status" value="1"/>
</dbReference>
<reference evidence="2 3" key="1">
    <citation type="submission" date="2021-04" db="EMBL/GenBank/DDBJ databases">
        <authorList>
            <person name="Pira H."/>
            <person name="Risdian C."/>
            <person name="Wink J."/>
        </authorList>
    </citation>
    <scope>NUCLEOTIDE SEQUENCE [LARGE SCALE GENOMIC DNA]</scope>
    <source>
        <strain evidence="2 3">WHA3</strain>
    </source>
</reference>
<dbReference type="InterPro" id="IPR002816">
    <property type="entry name" value="TraB/PrgY/GumN_fam"/>
</dbReference>
<accession>A0ABS6SD95</accession>
<feature type="chain" id="PRO_5046858942" evidence="1">
    <location>
        <begin position="18"/>
        <end position="293"/>
    </location>
</feature>
<dbReference type="RefSeq" id="WP_218445016.1">
    <property type="nucleotide sequence ID" value="NZ_JAGSPA010000002.1"/>
</dbReference>
<evidence type="ECO:0000256" key="1">
    <source>
        <dbReference type="SAM" id="SignalP"/>
    </source>
</evidence>